<reference evidence="1 2" key="1">
    <citation type="journal article" date="2001" name="J. Bacteriol.">
        <title>Genome sequence and comparative analysis of the solvent-producing bacterium Clostridium acetobutylicum.</title>
        <authorList>
            <person name="Nolling J."/>
            <person name="Breton G."/>
            <person name="Omelchenko M.V."/>
            <person name="Makarova K.S."/>
            <person name="Zeng Q."/>
            <person name="Gibson R."/>
            <person name="Lee H.M."/>
            <person name="Dubois J."/>
            <person name="Qiu D."/>
            <person name="Hitti J."/>
            <person name="Wolf Y.I."/>
            <person name="Tatusov R.L."/>
            <person name="Sabathe F."/>
            <person name="Doucette-Stamm L."/>
            <person name="Soucaille P."/>
            <person name="Daly M.J."/>
            <person name="Bennett G.N."/>
            <person name="Koonin E.V."/>
            <person name="Smith D.R."/>
        </authorList>
    </citation>
    <scope>NUCLEOTIDE SEQUENCE [LARGE SCALE GENOMIC DNA]</scope>
    <source>
        <strain evidence="2">ATCC 824 / DSM 792 / JCM 1419 / LMG 5710 / VKM B-1787</strain>
    </source>
</reference>
<evidence type="ECO:0000313" key="2">
    <source>
        <dbReference type="Proteomes" id="UP000000814"/>
    </source>
</evidence>
<dbReference type="PIR" id="F96935">
    <property type="entry name" value="F96935"/>
</dbReference>
<dbReference type="GeneID" id="44996804"/>
<gene>
    <name evidence="1" type="ordered locus">CA_C0292</name>
</gene>
<evidence type="ECO:0000313" key="1">
    <source>
        <dbReference type="EMBL" id="AAK78273.1"/>
    </source>
</evidence>
<organism evidence="1 2">
    <name type="scientific">Clostridium acetobutylicum (strain ATCC 824 / DSM 792 / JCM 1419 / IAM 19013 / LMG 5710 / NBRC 13948 / NRRL B-527 / VKM B-1787 / 2291 / W)</name>
    <dbReference type="NCBI Taxonomy" id="272562"/>
    <lineage>
        <taxon>Bacteria</taxon>
        <taxon>Bacillati</taxon>
        <taxon>Bacillota</taxon>
        <taxon>Clostridia</taxon>
        <taxon>Eubacteriales</taxon>
        <taxon>Clostridiaceae</taxon>
        <taxon>Clostridium</taxon>
    </lineage>
</organism>
<dbReference type="eggNOG" id="ENOG50339TZ">
    <property type="taxonomic scope" value="Bacteria"/>
</dbReference>
<dbReference type="PATRIC" id="fig|272562.8.peg.481"/>
<dbReference type="Pfam" id="PF11213">
    <property type="entry name" value="DUF3006"/>
    <property type="match status" value="1"/>
</dbReference>
<keyword evidence="2" id="KW-1185">Reference proteome</keyword>
<dbReference type="Gene3D" id="6.20.120.50">
    <property type="match status" value="1"/>
</dbReference>
<sequence length="74" mass="8819">MIFIKAVIDRFEDEFAVCEKQDRKIINILRKRIPQNAKEGTVLNFNDDGSITINFEETIKRKREIEEIMKDLFT</sequence>
<dbReference type="InterPro" id="IPR021377">
    <property type="entry name" value="DUF3006"/>
</dbReference>
<proteinExistence type="predicted"/>
<accession>Q97MA6</accession>
<dbReference type="HOGENOM" id="CLU_181623_2_0_9"/>
<protein>
    <submittedName>
        <fullName evidence="1">Uncharacterized protein</fullName>
    </submittedName>
</protein>
<dbReference type="STRING" id="272562.CA_C0292"/>
<dbReference type="OrthoDB" id="164847at2"/>
<dbReference type="EMBL" id="AE001437">
    <property type="protein sequence ID" value="AAK78273.1"/>
    <property type="molecule type" value="Genomic_DNA"/>
</dbReference>
<dbReference type="AlphaFoldDB" id="Q97MA6"/>
<dbReference type="Proteomes" id="UP000000814">
    <property type="component" value="Chromosome"/>
</dbReference>
<dbReference type="RefSeq" id="WP_010963615.1">
    <property type="nucleotide sequence ID" value="NC_003030.1"/>
</dbReference>
<dbReference type="KEGG" id="cac:CA_C0292"/>
<name>Q97MA6_CLOAB</name>